<protein>
    <recommendedName>
        <fullName evidence="3">DNA-binding protein</fullName>
    </recommendedName>
</protein>
<dbReference type="AlphaFoldDB" id="A0A2D1R9Q6"/>
<sequence length="72" mass="8048">MNAPLPVEKSKPPTLIDPISVRIAVAVTMTGLSRSRLYELIKSGELEIVKDRSSTLIMVASLREAIERRRSR</sequence>
<dbReference type="EMBL" id="CP020925">
    <property type="protein sequence ID" value="ATP21577.1"/>
    <property type="molecule type" value="Genomic_DNA"/>
</dbReference>
<dbReference type="Proteomes" id="UP000037029">
    <property type="component" value="Chromosome"/>
</dbReference>
<organism evidence="1 2">
    <name type="scientific">Sphingobium yanoikuyae</name>
    <name type="common">Sphingomonas yanoikuyae</name>
    <dbReference type="NCBI Taxonomy" id="13690"/>
    <lineage>
        <taxon>Bacteria</taxon>
        <taxon>Pseudomonadati</taxon>
        <taxon>Pseudomonadota</taxon>
        <taxon>Alphaproteobacteria</taxon>
        <taxon>Sphingomonadales</taxon>
        <taxon>Sphingomonadaceae</taxon>
        <taxon>Sphingobium</taxon>
    </lineage>
</organism>
<proteinExistence type="predicted"/>
<evidence type="ECO:0008006" key="3">
    <source>
        <dbReference type="Google" id="ProtNLM"/>
    </source>
</evidence>
<reference evidence="1 2" key="1">
    <citation type="submission" date="2017-04" db="EMBL/GenBank/DDBJ databases">
        <title>Characterization, genome and methylation analysis of a phthalic acid esters degrading strain Sphingobium yanoikuyae SHJ.</title>
        <authorList>
            <person name="Feng L."/>
        </authorList>
    </citation>
    <scope>NUCLEOTIDE SEQUENCE [LARGE SCALE GENOMIC DNA]</scope>
    <source>
        <strain evidence="1 2">SHJ</strain>
    </source>
</reference>
<evidence type="ECO:0000313" key="1">
    <source>
        <dbReference type="EMBL" id="ATP21577.1"/>
    </source>
</evidence>
<accession>A0A2D1R9Q6</accession>
<gene>
    <name evidence="1" type="ORF">BV87_16715</name>
</gene>
<name>A0A2D1R9Q6_SPHYA</name>
<evidence type="ECO:0000313" key="2">
    <source>
        <dbReference type="Proteomes" id="UP000037029"/>
    </source>
</evidence>